<dbReference type="SUPFAM" id="SSF48431">
    <property type="entry name" value="Lipovitellin-phosvitin complex, superhelical domain"/>
    <property type="match status" value="1"/>
</dbReference>
<feature type="domain" description="VWFD" evidence="1">
    <location>
        <begin position="1"/>
        <end position="76"/>
    </location>
</feature>
<dbReference type="Pfam" id="PF01347">
    <property type="entry name" value="Vitellogenin_N"/>
    <property type="match status" value="1"/>
</dbReference>
<feature type="non-terminal residue" evidence="2">
    <location>
        <position position="93"/>
    </location>
</feature>
<dbReference type="Gene3D" id="1.25.10.20">
    <property type="entry name" value="Vitellinogen, superhelical"/>
    <property type="match status" value="1"/>
</dbReference>
<accession>A0A1A8MP53</accession>
<dbReference type="InterPro" id="IPR001747">
    <property type="entry name" value="Vitellogenin_N"/>
</dbReference>
<reference evidence="2" key="2">
    <citation type="submission" date="2016-06" db="EMBL/GenBank/DDBJ databases">
        <title>The genome of a short-lived fish provides insights into sex chromosome evolution and the genetic control of aging.</title>
        <authorList>
            <person name="Reichwald K."/>
            <person name="Felder M."/>
            <person name="Petzold A."/>
            <person name="Koch P."/>
            <person name="Groth M."/>
            <person name="Platzer M."/>
        </authorList>
    </citation>
    <scope>NUCLEOTIDE SEQUENCE</scope>
    <source>
        <tissue evidence="2">Brain</tissue>
    </source>
</reference>
<sequence>MLVSHDAEIVHEDAPLKFLELIQLLRKVRHEDLEMNWNQIKKMPTQRQEYRTPNGRLAKNSVSFAHSWILPSESCRDNSECRLKLDSVQMEKQ</sequence>
<dbReference type="InterPro" id="IPR001846">
    <property type="entry name" value="VWF_type-D"/>
</dbReference>
<dbReference type="GO" id="GO:0005319">
    <property type="term" value="F:lipid transporter activity"/>
    <property type="evidence" value="ECO:0007669"/>
    <property type="project" value="InterPro"/>
</dbReference>
<dbReference type="InterPro" id="IPR011030">
    <property type="entry name" value="Lipovitellin_superhlx_dom"/>
</dbReference>
<protein>
    <submittedName>
        <fullName evidence="2">Vitellogenin 1</fullName>
    </submittedName>
</protein>
<evidence type="ECO:0000259" key="1">
    <source>
        <dbReference type="PROSITE" id="PS51233"/>
    </source>
</evidence>
<dbReference type="AlphaFoldDB" id="A0A1A8MP53"/>
<proteinExistence type="predicted"/>
<reference evidence="2" key="1">
    <citation type="submission" date="2016-05" db="EMBL/GenBank/DDBJ databases">
        <authorList>
            <person name="Lavstsen T."/>
            <person name="Jespersen J.S."/>
        </authorList>
    </citation>
    <scope>NUCLEOTIDE SEQUENCE</scope>
    <source>
        <tissue evidence="2">Brain</tissue>
    </source>
</reference>
<dbReference type="PROSITE" id="PS51233">
    <property type="entry name" value="VWFD"/>
    <property type="match status" value="1"/>
</dbReference>
<dbReference type="EMBL" id="HAEF01017323">
    <property type="protein sequence ID" value="SBR58482.1"/>
    <property type="molecule type" value="Transcribed_RNA"/>
</dbReference>
<name>A0A1A8MP53_9TELE</name>
<evidence type="ECO:0000313" key="2">
    <source>
        <dbReference type="EMBL" id="SBR58482.1"/>
    </source>
</evidence>
<gene>
    <name evidence="2" type="primary">OL-VIT1</name>
</gene>
<organism evidence="2">
    <name type="scientific">Nothobranchius pienaari</name>
    <dbReference type="NCBI Taxonomy" id="704102"/>
    <lineage>
        <taxon>Eukaryota</taxon>
        <taxon>Metazoa</taxon>
        <taxon>Chordata</taxon>
        <taxon>Craniata</taxon>
        <taxon>Vertebrata</taxon>
        <taxon>Euteleostomi</taxon>
        <taxon>Actinopterygii</taxon>
        <taxon>Neopterygii</taxon>
        <taxon>Teleostei</taxon>
        <taxon>Neoteleostei</taxon>
        <taxon>Acanthomorphata</taxon>
        <taxon>Ovalentaria</taxon>
        <taxon>Atherinomorphae</taxon>
        <taxon>Cyprinodontiformes</taxon>
        <taxon>Nothobranchiidae</taxon>
        <taxon>Nothobranchius</taxon>
    </lineage>
</organism>